<dbReference type="InterPro" id="IPR008628">
    <property type="entry name" value="GPP34-like"/>
</dbReference>
<sequence>MTLTIAEEVLLLAYREDTGKPIIGSMELDCALAGALLAELAVRGRVGFDGKKLRVENGSPLGDEELDATLSRIIGEAGRHDAGWWVGKLRMGRLRKRLLTRLAARGVLSEQEGKVLGIFPTTRYPELDPRHEQGVRERVQNVLTGAEPDERTAVLFAVMHAARLDRKAFPGAPKDRVKEIAQGQWTGEAVRKTIASVHAAVVAATTAATVAATAGG</sequence>
<comment type="subcellular location">
    <subcellularLocation>
        <location evidence="1">Golgi apparatus membrane</location>
        <topology evidence="1">Peripheral membrane protein</topology>
        <orientation evidence="1">Cytoplasmic side</orientation>
    </subcellularLocation>
</comment>
<evidence type="ECO:0000256" key="3">
    <source>
        <dbReference type="ARBA" id="ARBA00023121"/>
    </source>
</evidence>
<dbReference type="RefSeq" id="WP_346228709.1">
    <property type="nucleotide sequence ID" value="NZ_JBDJAW010000026.1"/>
</dbReference>
<comment type="caution">
    <text evidence="5">The sequence shown here is derived from an EMBL/GenBank/DDBJ whole genome shotgun (WGS) entry which is preliminary data.</text>
</comment>
<proteinExistence type="predicted"/>
<keyword evidence="6" id="KW-1185">Reference proteome</keyword>
<dbReference type="Gene3D" id="1.10.3630.10">
    <property type="entry name" value="yeast vps74-n-term truncation variant domain like"/>
    <property type="match status" value="1"/>
</dbReference>
<reference evidence="5 6" key="1">
    <citation type="submission" date="2024-05" db="EMBL/GenBank/DDBJ databases">
        <title>Microbispora sp.ZYX-F-249.</title>
        <authorList>
            <person name="Xie H."/>
        </authorList>
    </citation>
    <scope>NUCLEOTIDE SEQUENCE [LARGE SCALE GENOMIC DNA]</scope>
    <source>
        <strain evidence="5 6">ZYX-F-249</strain>
    </source>
</reference>
<evidence type="ECO:0000256" key="2">
    <source>
        <dbReference type="ARBA" id="ARBA00023034"/>
    </source>
</evidence>
<evidence type="ECO:0000256" key="1">
    <source>
        <dbReference type="ARBA" id="ARBA00004255"/>
    </source>
</evidence>
<evidence type="ECO:0000313" key="5">
    <source>
        <dbReference type="EMBL" id="MEN3538786.1"/>
    </source>
</evidence>
<accession>A0ABV0AXN0</accession>
<dbReference type="PANTHER" id="PTHR12704:SF2">
    <property type="entry name" value="GOLGI PHOSPHOPROTEIN 3 HOMOLOG SAURON"/>
    <property type="match status" value="1"/>
</dbReference>
<evidence type="ECO:0000313" key="6">
    <source>
        <dbReference type="Proteomes" id="UP001447516"/>
    </source>
</evidence>
<dbReference type="InterPro" id="IPR038261">
    <property type="entry name" value="GPP34-like_sf"/>
</dbReference>
<dbReference type="PANTHER" id="PTHR12704">
    <property type="entry name" value="TRANS-GOLGI PROTEIN GMX33"/>
    <property type="match status" value="1"/>
</dbReference>
<dbReference type="Proteomes" id="UP001447516">
    <property type="component" value="Unassembled WGS sequence"/>
</dbReference>
<dbReference type="EMBL" id="JBDJAW010000026">
    <property type="protein sequence ID" value="MEN3538786.1"/>
    <property type="molecule type" value="Genomic_DNA"/>
</dbReference>
<organism evidence="5 6">
    <name type="scientific">Microbispora maris</name>
    <dbReference type="NCBI Taxonomy" id="3144104"/>
    <lineage>
        <taxon>Bacteria</taxon>
        <taxon>Bacillati</taxon>
        <taxon>Actinomycetota</taxon>
        <taxon>Actinomycetes</taxon>
        <taxon>Streptosporangiales</taxon>
        <taxon>Streptosporangiaceae</taxon>
        <taxon>Microbispora</taxon>
    </lineage>
</organism>
<gene>
    <name evidence="5" type="ORF">AAH991_26995</name>
</gene>
<keyword evidence="2" id="KW-0333">Golgi apparatus</keyword>
<name>A0ABV0AXN0_9ACTN</name>
<keyword evidence="3" id="KW-0446">Lipid-binding</keyword>
<keyword evidence="4" id="KW-0472">Membrane</keyword>
<evidence type="ECO:0000256" key="4">
    <source>
        <dbReference type="ARBA" id="ARBA00023136"/>
    </source>
</evidence>
<dbReference type="Pfam" id="PF05719">
    <property type="entry name" value="GPP34"/>
    <property type="match status" value="1"/>
</dbReference>
<protein>
    <submittedName>
        <fullName evidence="5">GPP34 family phosphoprotein</fullName>
    </submittedName>
</protein>